<dbReference type="GO" id="GO:0002098">
    <property type="term" value="P:tRNA wobble uridine modification"/>
    <property type="evidence" value="ECO:0007669"/>
    <property type="project" value="InterPro"/>
</dbReference>
<comment type="pathway">
    <text evidence="3">tRNA modification; 5-methoxycarbonylmethyl-2-thiouridine-tRNA biosynthesis.</text>
</comment>
<evidence type="ECO:0000256" key="2">
    <source>
        <dbReference type="ARBA" id="ARBA00004496"/>
    </source>
</evidence>
<dbReference type="OrthoDB" id="166907at2759"/>
<dbReference type="InterPro" id="IPR019519">
    <property type="entry name" value="Elp5"/>
</dbReference>
<dbReference type="GO" id="GO:0005634">
    <property type="term" value="C:nucleus"/>
    <property type="evidence" value="ECO:0007669"/>
    <property type="project" value="UniProtKB-SubCell"/>
</dbReference>
<gene>
    <name evidence="9" type="ORF">GOMPHAMPRED_001800</name>
</gene>
<evidence type="ECO:0000313" key="9">
    <source>
        <dbReference type="EMBL" id="CAF9919414.1"/>
    </source>
</evidence>
<dbReference type="PANTHER" id="PTHR15641">
    <property type="entry name" value="ELONGATOR COMPLEX PROTEIN 5"/>
    <property type="match status" value="1"/>
</dbReference>
<organism evidence="9 10">
    <name type="scientific">Gomphillus americanus</name>
    <dbReference type="NCBI Taxonomy" id="1940652"/>
    <lineage>
        <taxon>Eukaryota</taxon>
        <taxon>Fungi</taxon>
        <taxon>Dikarya</taxon>
        <taxon>Ascomycota</taxon>
        <taxon>Pezizomycotina</taxon>
        <taxon>Lecanoromycetes</taxon>
        <taxon>OSLEUM clade</taxon>
        <taxon>Ostropomycetidae</taxon>
        <taxon>Ostropales</taxon>
        <taxon>Graphidaceae</taxon>
        <taxon>Gomphilloideae</taxon>
        <taxon>Gomphillus</taxon>
    </lineage>
</organism>
<evidence type="ECO:0000313" key="10">
    <source>
        <dbReference type="Proteomes" id="UP000664169"/>
    </source>
</evidence>
<keyword evidence="6" id="KW-0963">Cytoplasm</keyword>
<evidence type="ECO:0000256" key="4">
    <source>
        <dbReference type="ARBA" id="ARBA00009567"/>
    </source>
</evidence>
<reference evidence="9" key="1">
    <citation type="submission" date="2021-03" db="EMBL/GenBank/DDBJ databases">
        <authorList>
            <person name="Tagirdzhanova G."/>
        </authorList>
    </citation>
    <scope>NUCLEOTIDE SEQUENCE</scope>
</reference>
<comment type="similarity">
    <text evidence="4">Belongs to the ELP5 family.</text>
</comment>
<keyword evidence="8" id="KW-0539">Nucleus</keyword>
<dbReference type="PANTHER" id="PTHR15641:SF1">
    <property type="entry name" value="ELONGATOR COMPLEX PROTEIN 5"/>
    <property type="match status" value="1"/>
</dbReference>
<protein>
    <recommendedName>
        <fullName evidence="5">Elongator complex protein 5</fullName>
    </recommendedName>
</protein>
<evidence type="ECO:0000256" key="3">
    <source>
        <dbReference type="ARBA" id="ARBA00005043"/>
    </source>
</evidence>
<dbReference type="Proteomes" id="UP000664169">
    <property type="component" value="Unassembled WGS sequence"/>
</dbReference>
<accession>A0A8H3F7K1</accession>
<name>A0A8H3F7K1_9LECA</name>
<comment type="caution">
    <text evidence="9">The sequence shown here is derived from an EMBL/GenBank/DDBJ whole genome shotgun (WGS) entry which is preliminary data.</text>
</comment>
<dbReference type="InterPro" id="IPR027417">
    <property type="entry name" value="P-loop_NTPase"/>
</dbReference>
<evidence type="ECO:0000256" key="7">
    <source>
        <dbReference type="ARBA" id="ARBA00022694"/>
    </source>
</evidence>
<dbReference type="GO" id="GO:0033588">
    <property type="term" value="C:elongator holoenzyme complex"/>
    <property type="evidence" value="ECO:0007669"/>
    <property type="project" value="InterPro"/>
</dbReference>
<dbReference type="CDD" id="cd19496">
    <property type="entry name" value="Elp5"/>
    <property type="match status" value="1"/>
</dbReference>
<evidence type="ECO:0000256" key="1">
    <source>
        <dbReference type="ARBA" id="ARBA00004123"/>
    </source>
</evidence>
<evidence type="ECO:0000256" key="8">
    <source>
        <dbReference type="ARBA" id="ARBA00023242"/>
    </source>
</evidence>
<keyword evidence="10" id="KW-1185">Reference proteome</keyword>
<dbReference type="GO" id="GO:0005829">
    <property type="term" value="C:cytosol"/>
    <property type="evidence" value="ECO:0007669"/>
    <property type="project" value="TreeGrafter"/>
</dbReference>
<evidence type="ECO:0000256" key="5">
    <source>
        <dbReference type="ARBA" id="ARBA00020264"/>
    </source>
</evidence>
<dbReference type="GO" id="GO:0000049">
    <property type="term" value="F:tRNA binding"/>
    <property type="evidence" value="ECO:0007669"/>
    <property type="project" value="TreeGrafter"/>
</dbReference>
<dbReference type="AlphaFoldDB" id="A0A8H3F7K1"/>
<dbReference type="EMBL" id="CAJPDQ010000014">
    <property type="protein sequence ID" value="CAF9919414.1"/>
    <property type="molecule type" value="Genomic_DNA"/>
</dbReference>
<sequence length="336" mass="37140">MPEQRTAHQRTHSLLLLQRLLSLRQGASPFTLLLDSLEQSSKPLIKEFIARAKIAKTAVIYVSFETLRPPKDVDHFIKGYTKKLPQLQKEISSFLSPSTASLIILDTIHPLLSLQQTPQLSLSSFLTSLLPSPQTSLLATYHTSIPIPHSLQHESPYSPTPLSLLSYLATTLMTISPLHHVLAEKRANDKAQAPPLFGLEAGNEGVLLGLGANGGASVTEGGSSIVLRIEYRRKSGRSVGIDAVFSPSNIPAARVSLLDEHPLYTPPQDMLENEENEMFESTFSLELSEKQRRDREGVVLPYFDAQKGTHPGEGGRILYQMGEEDLGDWDEEEDEI</sequence>
<comment type="subcellular location">
    <subcellularLocation>
        <location evidence="2">Cytoplasm</location>
    </subcellularLocation>
    <subcellularLocation>
        <location evidence="1">Nucleus</location>
    </subcellularLocation>
</comment>
<evidence type="ECO:0000256" key="6">
    <source>
        <dbReference type="ARBA" id="ARBA00022490"/>
    </source>
</evidence>
<proteinExistence type="inferred from homology"/>
<dbReference type="Gene3D" id="3.40.50.300">
    <property type="entry name" value="P-loop containing nucleotide triphosphate hydrolases"/>
    <property type="match status" value="1"/>
</dbReference>
<dbReference type="Pfam" id="PF10483">
    <property type="entry name" value="Elong_Iki1"/>
    <property type="match status" value="1"/>
</dbReference>
<keyword evidence="7" id="KW-0819">tRNA processing</keyword>
<dbReference type="UniPathway" id="UPA00988"/>